<comment type="caution">
    <text evidence="3">The sequence shown here is derived from an EMBL/GenBank/DDBJ whole genome shotgun (WGS) entry which is preliminary data.</text>
</comment>
<accession>A0ABP9DL09</accession>
<feature type="domain" description="Glycosyltransferase 2-like" evidence="2">
    <location>
        <begin position="42"/>
        <end position="206"/>
    </location>
</feature>
<dbReference type="Proteomes" id="UP001500298">
    <property type="component" value="Unassembled WGS sequence"/>
</dbReference>
<organism evidence="3 4">
    <name type="scientific">Algivirga pacifica</name>
    <dbReference type="NCBI Taxonomy" id="1162670"/>
    <lineage>
        <taxon>Bacteria</taxon>
        <taxon>Pseudomonadati</taxon>
        <taxon>Bacteroidota</taxon>
        <taxon>Cytophagia</taxon>
        <taxon>Cytophagales</taxon>
        <taxon>Flammeovirgaceae</taxon>
        <taxon>Algivirga</taxon>
    </lineage>
</organism>
<dbReference type="InterPro" id="IPR001173">
    <property type="entry name" value="Glyco_trans_2-like"/>
</dbReference>
<name>A0ABP9DL09_9BACT</name>
<evidence type="ECO:0000313" key="3">
    <source>
        <dbReference type="EMBL" id="GAA4850293.1"/>
    </source>
</evidence>
<evidence type="ECO:0000313" key="4">
    <source>
        <dbReference type="Proteomes" id="UP001500298"/>
    </source>
</evidence>
<keyword evidence="1" id="KW-0472">Membrane</keyword>
<dbReference type="PANTHER" id="PTHR43646">
    <property type="entry name" value="GLYCOSYLTRANSFERASE"/>
    <property type="match status" value="1"/>
</dbReference>
<feature type="transmembrane region" description="Helical" evidence="1">
    <location>
        <begin position="334"/>
        <end position="357"/>
    </location>
</feature>
<keyword evidence="4" id="KW-1185">Reference proteome</keyword>
<proteinExistence type="predicted"/>
<keyword evidence="1" id="KW-0812">Transmembrane</keyword>
<sequence length="366" mass="41785">MMLFYLFCIVILIQLGYILIGYSKVLFFKAPSSITPSTEGISVIIAAKDEYSRLKVLIPTLLQQSYPNFEIIVILDRCQDDSEKYLKGINDQRLHIIKQDIVEKGCSPKKSALTKGIQAARHERLLFTDADCLPMSKDWIQQMVQPYQVGMKNEIVLGVSLYQTGSGLLQKFIQFETLHTATQYLSMALWGIPFMGVGRNLSYRKSTFLKHGGFGNQMNILSGDDDLMINKMAHSSNTSICIHQAGQTYSFPETTWRSWYRQKKRHLSVGKFYSLRNKILLGFNSTSQISVYFLYLILLALDIQVVAASLLFWSRIGGLTLVLYQSARRLHSPLSWWLVPLMDLLHVIYQLVIGMVATLSKQKTWN</sequence>
<dbReference type="Pfam" id="PF00535">
    <property type="entry name" value="Glycos_transf_2"/>
    <property type="match status" value="1"/>
</dbReference>
<feature type="transmembrane region" description="Helical" evidence="1">
    <location>
        <begin position="292"/>
        <end position="313"/>
    </location>
</feature>
<keyword evidence="1" id="KW-1133">Transmembrane helix</keyword>
<evidence type="ECO:0000259" key="2">
    <source>
        <dbReference type="Pfam" id="PF00535"/>
    </source>
</evidence>
<gene>
    <name evidence="3" type="ORF">GCM10023331_38660</name>
</gene>
<reference evidence="4" key="1">
    <citation type="journal article" date="2019" name="Int. J. Syst. Evol. Microbiol.">
        <title>The Global Catalogue of Microorganisms (GCM) 10K type strain sequencing project: providing services to taxonomists for standard genome sequencing and annotation.</title>
        <authorList>
            <consortium name="The Broad Institute Genomics Platform"/>
            <consortium name="The Broad Institute Genome Sequencing Center for Infectious Disease"/>
            <person name="Wu L."/>
            <person name="Ma J."/>
        </authorList>
    </citation>
    <scope>NUCLEOTIDE SEQUENCE [LARGE SCALE GENOMIC DNA]</scope>
    <source>
        <strain evidence="4">JCM 18326</strain>
    </source>
</reference>
<dbReference type="PANTHER" id="PTHR43646:SF3">
    <property type="entry name" value="SLR1566 PROTEIN"/>
    <property type="match status" value="1"/>
</dbReference>
<dbReference type="Gene3D" id="3.90.550.10">
    <property type="entry name" value="Spore Coat Polysaccharide Biosynthesis Protein SpsA, Chain A"/>
    <property type="match status" value="1"/>
</dbReference>
<dbReference type="SUPFAM" id="SSF53448">
    <property type="entry name" value="Nucleotide-diphospho-sugar transferases"/>
    <property type="match status" value="1"/>
</dbReference>
<dbReference type="EMBL" id="BAABJX010000064">
    <property type="protein sequence ID" value="GAA4850293.1"/>
    <property type="molecule type" value="Genomic_DNA"/>
</dbReference>
<dbReference type="InterPro" id="IPR029044">
    <property type="entry name" value="Nucleotide-diphossugar_trans"/>
</dbReference>
<dbReference type="RefSeq" id="WP_345374842.1">
    <property type="nucleotide sequence ID" value="NZ_BAABJX010000064.1"/>
</dbReference>
<protein>
    <submittedName>
        <fullName evidence="3">Glycosyltransferase</fullName>
    </submittedName>
</protein>
<evidence type="ECO:0000256" key="1">
    <source>
        <dbReference type="SAM" id="Phobius"/>
    </source>
</evidence>